<sequence>MELKILGTGSKGNAYILENENESLLIECGLNIKDIKAALNFNFSKVVGCILSHEHGDHAKSAKELMASGVNVFSAEGTHKALGTISHHRASVFQHHKPFALGNFKIMAFDVLHDAAQPSGFLINHPDTGKILFLTDLIFSAYTFKELNNIIIEANYDEEIARSKLNDMEFLRNRIIKSHMSLDTCIKTLQANDLSAVNNIVLIHLSDSNSDEKLFSSKVYKATGKTVTVADNGLVIDFNKTPF</sequence>
<dbReference type="PANTHER" id="PTHR47619:SF1">
    <property type="entry name" value="EXODEOXYRIBONUCLEASE WALJ"/>
    <property type="match status" value="1"/>
</dbReference>
<dbReference type="AlphaFoldDB" id="A0A8J6U9W8"/>
<dbReference type="RefSeq" id="WP_188221930.1">
    <property type="nucleotide sequence ID" value="NZ_JACVXD010000001.1"/>
</dbReference>
<dbReference type="InterPro" id="IPR001279">
    <property type="entry name" value="Metallo-B-lactamas"/>
</dbReference>
<evidence type="ECO:0000259" key="1">
    <source>
        <dbReference type="SMART" id="SM00849"/>
    </source>
</evidence>
<evidence type="ECO:0000313" key="3">
    <source>
        <dbReference type="Proteomes" id="UP000621516"/>
    </source>
</evidence>
<accession>A0A8J6U9W8</accession>
<keyword evidence="3" id="KW-1185">Reference proteome</keyword>
<dbReference type="Proteomes" id="UP000621516">
    <property type="component" value="Unassembled WGS sequence"/>
</dbReference>
<evidence type="ECO:0000313" key="2">
    <source>
        <dbReference type="EMBL" id="MBD0822613.1"/>
    </source>
</evidence>
<gene>
    <name evidence="2" type="ORF">ICJ85_01145</name>
</gene>
<dbReference type="SUPFAM" id="SSF56281">
    <property type="entry name" value="Metallo-hydrolase/oxidoreductase"/>
    <property type="match status" value="1"/>
</dbReference>
<proteinExistence type="predicted"/>
<dbReference type="Gene3D" id="3.60.15.10">
    <property type="entry name" value="Ribonuclease Z/Hydroxyacylglutathione hydrolase-like"/>
    <property type="match status" value="1"/>
</dbReference>
<name>A0A8J6U9W8_9FLAO</name>
<dbReference type="PANTHER" id="PTHR47619">
    <property type="entry name" value="METALLO-HYDROLASE YYCJ-RELATED"/>
    <property type="match status" value="1"/>
</dbReference>
<dbReference type="InterPro" id="IPR052533">
    <property type="entry name" value="WalJ/YycJ-like"/>
</dbReference>
<reference evidence="2 3" key="1">
    <citation type="journal article" date="2018" name="J. Microbiol.">
        <title>Aestuariibaculum marinum sp. nov., a marine bacterium isolated from seawater in South Korea.</title>
        <authorList>
            <person name="Choi J."/>
            <person name="Lee D."/>
            <person name="Jang J.H."/>
            <person name="Cha S."/>
            <person name="Seo T."/>
        </authorList>
    </citation>
    <scope>NUCLEOTIDE SEQUENCE [LARGE SCALE GENOMIC DNA]</scope>
    <source>
        <strain evidence="2 3">IP7</strain>
    </source>
</reference>
<dbReference type="EMBL" id="JACVXD010000001">
    <property type="protein sequence ID" value="MBD0822613.1"/>
    <property type="molecule type" value="Genomic_DNA"/>
</dbReference>
<dbReference type="SMART" id="SM00849">
    <property type="entry name" value="Lactamase_B"/>
    <property type="match status" value="1"/>
</dbReference>
<feature type="domain" description="Metallo-beta-lactamase" evidence="1">
    <location>
        <begin position="11"/>
        <end position="179"/>
    </location>
</feature>
<dbReference type="InterPro" id="IPR036866">
    <property type="entry name" value="RibonucZ/Hydroxyglut_hydro"/>
</dbReference>
<dbReference type="Pfam" id="PF00753">
    <property type="entry name" value="Lactamase_B"/>
    <property type="match status" value="1"/>
</dbReference>
<comment type="caution">
    <text evidence="2">The sequence shown here is derived from an EMBL/GenBank/DDBJ whole genome shotgun (WGS) entry which is preliminary data.</text>
</comment>
<protein>
    <submittedName>
        <fullName evidence="2">MBL fold metallo-hydrolase</fullName>
    </submittedName>
</protein>
<organism evidence="2 3">
    <name type="scientific">Aestuariibaculum marinum</name>
    <dbReference type="NCBI Taxonomy" id="2683592"/>
    <lineage>
        <taxon>Bacteria</taxon>
        <taxon>Pseudomonadati</taxon>
        <taxon>Bacteroidota</taxon>
        <taxon>Flavobacteriia</taxon>
        <taxon>Flavobacteriales</taxon>
        <taxon>Flavobacteriaceae</taxon>
    </lineage>
</organism>